<keyword evidence="3" id="KW-1185">Reference proteome</keyword>
<sequence>MKYFVLLILIVGIMGIVRRKPMQANANYLIVSERGQHCFGDTGKQHTYCWPSCDEYAPSCFKCEGMLKCCKSMVA</sequence>
<evidence type="ECO:0000256" key="1">
    <source>
        <dbReference type="SAM" id="SignalP"/>
    </source>
</evidence>
<gene>
    <name evidence="2" type="ORF">ILUMI_11859</name>
</gene>
<name>A0A8K0CZJ7_IGNLU</name>
<dbReference type="AlphaFoldDB" id="A0A8K0CZJ7"/>
<keyword evidence="1" id="KW-0732">Signal</keyword>
<protein>
    <submittedName>
        <fullName evidence="2">Uncharacterized protein</fullName>
    </submittedName>
</protein>
<proteinExistence type="predicted"/>
<organism evidence="2 3">
    <name type="scientific">Ignelater luminosus</name>
    <name type="common">Cucubano</name>
    <name type="synonym">Pyrophorus luminosus</name>
    <dbReference type="NCBI Taxonomy" id="2038154"/>
    <lineage>
        <taxon>Eukaryota</taxon>
        <taxon>Metazoa</taxon>
        <taxon>Ecdysozoa</taxon>
        <taxon>Arthropoda</taxon>
        <taxon>Hexapoda</taxon>
        <taxon>Insecta</taxon>
        <taxon>Pterygota</taxon>
        <taxon>Neoptera</taxon>
        <taxon>Endopterygota</taxon>
        <taxon>Coleoptera</taxon>
        <taxon>Polyphaga</taxon>
        <taxon>Elateriformia</taxon>
        <taxon>Elateroidea</taxon>
        <taxon>Elateridae</taxon>
        <taxon>Agrypninae</taxon>
        <taxon>Pyrophorini</taxon>
        <taxon>Ignelater</taxon>
    </lineage>
</organism>
<dbReference type="EMBL" id="VTPC01007140">
    <property type="protein sequence ID" value="KAF2894311.1"/>
    <property type="molecule type" value="Genomic_DNA"/>
</dbReference>
<evidence type="ECO:0000313" key="2">
    <source>
        <dbReference type="EMBL" id="KAF2894311.1"/>
    </source>
</evidence>
<feature type="signal peptide" evidence="1">
    <location>
        <begin position="1"/>
        <end position="19"/>
    </location>
</feature>
<accession>A0A8K0CZJ7</accession>
<dbReference type="Proteomes" id="UP000801492">
    <property type="component" value="Unassembled WGS sequence"/>
</dbReference>
<evidence type="ECO:0000313" key="3">
    <source>
        <dbReference type="Proteomes" id="UP000801492"/>
    </source>
</evidence>
<comment type="caution">
    <text evidence="2">The sequence shown here is derived from an EMBL/GenBank/DDBJ whole genome shotgun (WGS) entry which is preliminary data.</text>
</comment>
<feature type="chain" id="PRO_5035456485" evidence="1">
    <location>
        <begin position="20"/>
        <end position="75"/>
    </location>
</feature>
<reference evidence="2" key="1">
    <citation type="submission" date="2019-08" db="EMBL/GenBank/DDBJ databases">
        <title>The genome of the North American firefly Photinus pyralis.</title>
        <authorList>
            <consortium name="Photinus pyralis genome working group"/>
            <person name="Fallon T.R."/>
            <person name="Sander Lower S.E."/>
            <person name="Weng J.-K."/>
        </authorList>
    </citation>
    <scope>NUCLEOTIDE SEQUENCE</scope>
    <source>
        <strain evidence="2">TRF0915ILg1</strain>
        <tissue evidence="2">Whole body</tissue>
    </source>
</reference>